<dbReference type="Gene3D" id="2.170.270.10">
    <property type="entry name" value="SET domain"/>
    <property type="match status" value="1"/>
</dbReference>
<keyword evidence="2" id="KW-1133">Transmembrane helix</keyword>
<feature type="transmembrane region" description="Helical" evidence="2">
    <location>
        <begin position="842"/>
        <end position="868"/>
    </location>
</feature>
<keyword evidence="2" id="KW-0472">Membrane</keyword>
<keyword evidence="2" id="KW-0812">Transmembrane</keyword>
<dbReference type="SUPFAM" id="SSF48452">
    <property type="entry name" value="TPR-like"/>
    <property type="match status" value="1"/>
</dbReference>
<feature type="transmembrane region" description="Helical" evidence="2">
    <location>
        <begin position="696"/>
        <end position="719"/>
    </location>
</feature>
<dbReference type="Gene3D" id="1.25.40.10">
    <property type="entry name" value="Tetratricopeptide repeat domain"/>
    <property type="match status" value="1"/>
</dbReference>
<dbReference type="PANTHER" id="PTHR40465">
    <property type="entry name" value="CHROMOSOME 1, WHOLE GENOME SHOTGUN SEQUENCE"/>
    <property type="match status" value="1"/>
</dbReference>
<evidence type="ECO:0000313" key="4">
    <source>
        <dbReference type="EMBL" id="GJN94119.1"/>
    </source>
</evidence>
<comment type="caution">
    <text evidence="4">The sequence shown here is derived from an EMBL/GenBank/DDBJ whole genome shotgun (WGS) entry which is preliminary data.</text>
</comment>
<feature type="domain" description="DUF6534" evidence="3">
    <location>
        <begin position="853"/>
        <end position="943"/>
    </location>
</feature>
<dbReference type="InterPro" id="IPR046341">
    <property type="entry name" value="SET_dom_sf"/>
</dbReference>
<feature type="region of interest" description="Disordered" evidence="1">
    <location>
        <begin position="1037"/>
        <end position="1070"/>
    </location>
</feature>
<feature type="compositionally biased region" description="Polar residues" evidence="1">
    <location>
        <begin position="1044"/>
        <end position="1059"/>
    </location>
</feature>
<dbReference type="PANTHER" id="PTHR40465:SF1">
    <property type="entry name" value="DUF6534 DOMAIN-CONTAINING PROTEIN"/>
    <property type="match status" value="1"/>
</dbReference>
<name>A0AAV5GUA8_9BASI</name>
<evidence type="ECO:0000256" key="2">
    <source>
        <dbReference type="SAM" id="Phobius"/>
    </source>
</evidence>
<dbReference type="AlphaFoldDB" id="A0AAV5GUA8"/>
<feature type="transmembrane region" description="Helical" evidence="2">
    <location>
        <begin position="889"/>
        <end position="910"/>
    </location>
</feature>
<dbReference type="EMBL" id="BQKY01000016">
    <property type="protein sequence ID" value="GJN94119.1"/>
    <property type="molecule type" value="Genomic_DNA"/>
</dbReference>
<feature type="transmembrane region" description="Helical" evidence="2">
    <location>
        <begin position="805"/>
        <end position="830"/>
    </location>
</feature>
<evidence type="ECO:0000313" key="5">
    <source>
        <dbReference type="Proteomes" id="UP001342314"/>
    </source>
</evidence>
<dbReference type="InterPro" id="IPR011990">
    <property type="entry name" value="TPR-like_helical_dom_sf"/>
</dbReference>
<organism evidence="4 5">
    <name type="scientific">Rhodotorula paludigena</name>
    <dbReference type="NCBI Taxonomy" id="86838"/>
    <lineage>
        <taxon>Eukaryota</taxon>
        <taxon>Fungi</taxon>
        <taxon>Dikarya</taxon>
        <taxon>Basidiomycota</taxon>
        <taxon>Pucciniomycotina</taxon>
        <taxon>Microbotryomycetes</taxon>
        <taxon>Sporidiobolales</taxon>
        <taxon>Sporidiobolaceae</taxon>
        <taxon>Rhodotorula</taxon>
    </lineage>
</organism>
<dbReference type="Pfam" id="PF20152">
    <property type="entry name" value="DUF6534"/>
    <property type="match status" value="1"/>
</dbReference>
<feature type="transmembrane region" description="Helical" evidence="2">
    <location>
        <begin position="777"/>
        <end position="798"/>
    </location>
</feature>
<feature type="region of interest" description="Disordered" evidence="1">
    <location>
        <begin position="381"/>
        <end position="401"/>
    </location>
</feature>
<accession>A0AAV5GUA8</accession>
<sequence>MSSTTCVKEPLFRSLRVDWHLRIEAPSDLVRLYPSSPHLLNFNFPSHPAHPLDGKSIAQLKDAGNAAFKASRWIRAKEAYEWAVSGLDASSSHGAGDPADRELLATLLSNLALTNVKLSLPHSALRAAQRGLSLLPPSAASSPPLPLRQKLLYRLSLAQYALERFSTALDTLSPLLALDPPDSSATLLARRLAARLAEQRSGPSPAQLQALFSSAAREGDAPPDIADYFASSLVAVRPVAGRGNGLVAVAPIARGTLLACFKPLAAAGGAAAARRGRQFNAGMNLWTRGMDPWAVGEVAAEVLWRAGWDELSGAEVEGAGEGEVEEGGRSASRALRELWAGDAMRRSSDDAREGRGAVLDPSRAEAIVTFNGFHIEDLASPSSLPGASAPSDAEAAPESSSFHAPTALYPAPASALNHTCAPPTASYTFLRTLFLLRARVDLLPGDELTDAYVDAFDPLEVRADKLAKHGFVCACELCDEERAAGEQARRERERIVRELEGPAVGDPRAEVERVRRLKQEIEATYAPAPHSAGAGQGRVRPPLYAPARLLSQRLASLPGAGQEERREAMRAELDALEALGSMFAPDKAGRWEKARMVHPPRLGDTNAVLSALFVARLWREMGRDEGTRHWIGVAREIEKGQAGVELFELRYGAWAKRQGLDLAVPAEATSPSFGDLEMAEPALPPAPVFPALDSSIGAFLVGTILTVFLAGITSVQAFEYFTTFGKTDRKLLVGVVSVLVVIDLFHTAISCYTIYLWTVTHYGDLSSLINSPWSFTWDPFLTGVVTIIVQIFYAWRVFVVSRNKWLIPAVIAVLSLLQFAFATGSTWMIYRLDSKFARFGEFRYGVAIWLLSAAVADILITGSLILYLRRATKNDYQTSSPIVERIIRVTIETNGLTCIFAIVDAVLFVAMPKDSWHVLPNLSLVKLYFNGLLVSRKSLNSRKALQVAAAQGRGRDDADDKNGGTPYGTPAPRYTATFGSVPNPQSQMHGCTTLSIAVRNVKHVEESQIDEDKGMPPAANGQYELYSVASRDVPAPPPHIYAVSTPQASAVRSPQQEQALKSGAVRQEWQ</sequence>
<evidence type="ECO:0000256" key="1">
    <source>
        <dbReference type="SAM" id="MobiDB-lite"/>
    </source>
</evidence>
<feature type="compositionally biased region" description="Basic and acidic residues" evidence="1">
    <location>
        <begin position="953"/>
        <end position="962"/>
    </location>
</feature>
<dbReference type="Proteomes" id="UP001342314">
    <property type="component" value="Unassembled WGS sequence"/>
</dbReference>
<protein>
    <recommendedName>
        <fullName evidence="3">DUF6534 domain-containing protein</fullName>
    </recommendedName>
</protein>
<keyword evidence="5" id="KW-1185">Reference proteome</keyword>
<dbReference type="SUPFAM" id="SSF82199">
    <property type="entry name" value="SET domain"/>
    <property type="match status" value="1"/>
</dbReference>
<reference evidence="4 5" key="1">
    <citation type="submission" date="2021-12" db="EMBL/GenBank/DDBJ databases">
        <title>High titer production of polyol ester of fatty acids by Rhodotorula paludigena BS15 towards product separation-free biomass refinery.</title>
        <authorList>
            <person name="Mano J."/>
            <person name="Ono H."/>
            <person name="Tanaka T."/>
            <person name="Naito K."/>
            <person name="Sushida H."/>
            <person name="Ike M."/>
            <person name="Tokuyasu K."/>
            <person name="Kitaoka M."/>
        </authorList>
    </citation>
    <scope>NUCLEOTIDE SEQUENCE [LARGE SCALE GENOMIC DNA]</scope>
    <source>
        <strain evidence="4 5">BS15</strain>
    </source>
</reference>
<proteinExistence type="predicted"/>
<dbReference type="InterPro" id="IPR045339">
    <property type="entry name" value="DUF6534"/>
</dbReference>
<evidence type="ECO:0000259" key="3">
    <source>
        <dbReference type="Pfam" id="PF20152"/>
    </source>
</evidence>
<feature type="transmembrane region" description="Helical" evidence="2">
    <location>
        <begin position="731"/>
        <end position="757"/>
    </location>
</feature>
<feature type="region of interest" description="Disordered" evidence="1">
    <location>
        <begin position="949"/>
        <end position="973"/>
    </location>
</feature>
<dbReference type="CDD" id="cd20071">
    <property type="entry name" value="SET_SMYD"/>
    <property type="match status" value="1"/>
</dbReference>
<gene>
    <name evidence="4" type="ORF">Rhopal_007193-T1</name>
</gene>